<protein>
    <submittedName>
        <fullName evidence="1">Uncharacterized protein</fullName>
    </submittedName>
</protein>
<accession>A0ACC0KBL0</accession>
<organism evidence="1 2">
    <name type="scientific">Choristoneura fumiferana</name>
    <name type="common">Spruce budworm moth</name>
    <name type="synonym">Archips fumiferana</name>
    <dbReference type="NCBI Taxonomy" id="7141"/>
    <lineage>
        <taxon>Eukaryota</taxon>
        <taxon>Metazoa</taxon>
        <taxon>Ecdysozoa</taxon>
        <taxon>Arthropoda</taxon>
        <taxon>Hexapoda</taxon>
        <taxon>Insecta</taxon>
        <taxon>Pterygota</taxon>
        <taxon>Neoptera</taxon>
        <taxon>Endopterygota</taxon>
        <taxon>Lepidoptera</taxon>
        <taxon>Glossata</taxon>
        <taxon>Ditrysia</taxon>
        <taxon>Tortricoidea</taxon>
        <taxon>Tortricidae</taxon>
        <taxon>Tortricinae</taxon>
        <taxon>Choristoneura</taxon>
    </lineage>
</organism>
<gene>
    <name evidence="1" type="ORF">MSG28_015617</name>
</gene>
<evidence type="ECO:0000313" key="2">
    <source>
        <dbReference type="Proteomes" id="UP001064048"/>
    </source>
</evidence>
<dbReference type="Proteomes" id="UP001064048">
    <property type="component" value="Chromosome 29"/>
</dbReference>
<name>A0ACC0KBL0_CHOFU</name>
<reference evidence="1 2" key="1">
    <citation type="journal article" date="2022" name="Genome Biol. Evol.">
        <title>The Spruce Budworm Genome: Reconstructing the Evolutionary History of Antifreeze Proteins.</title>
        <authorList>
            <person name="Beliveau C."/>
            <person name="Gagne P."/>
            <person name="Picq S."/>
            <person name="Vernygora O."/>
            <person name="Keeling C.I."/>
            <person name="Pinkney K."/>
            <person name="Doucet D."/>
            <person name="Wen F."/>
            <person name="Johnston J.S."/>
            <person name="Maaroufi H."/>
            <person name="Boyle B."/>
            <person name="Laroche J."/>
            <person name="Dewar K."/>
            <person name="Juretic N."/>
            <person name="Blackburn G."/>
            <person name="Nisole A."/>
            <person name="Brunet B."/>
            <person name="Brandao M."/>
            <person name="Lumley L."/>
            <person name="Duan J."/>
            <person name="Quan G."/>
            <person name="Lucarotti C.J."/>
            <person name="Roe A.D."/>
            <person name="Sperling F.A.H."/>
            <person name="Levesque R.C."/>
            <person name="Cusson M."/>
        </authorList>
    </citation>
    <scope>NUCLEOTIDE SEQUENCE [LARGE SCALE GENOMIC DNA]</scope>
    <source>
        <strain evidence="1">Glfc:IPQL:Cfum</strain>
    </source>
</reference>
<proteinExistence type="predicted"/>
<sequence>MAIVRSRGDLKSFLTATRSPEQAAQFAAGAGAASGPAPLSAQHCALLAAQLAAAVQAATEQRLTHRDIAARNCCVTSQLRLKLTHAALTRGPDTAHYYKLHHQVVPLRWMPAEALEGEYSAKSDAYSFAATVWEIYTKAELPFAKLSDSTVLERLKGGTLEWTVPDSMPEPLANLLNRCWSVSPTARPHFDDICAEVNAVLQQATAAADGANAT</sequence>
<dbReference type="EMBL" id="CM046129">
    <property type="protein sequence ID" value="KAI8433596.1"/>
    <property type="molecule type" value="Genomic_DNA"/>
</dbReference>
<comment type="caution">
    <text evidence="1">The sequence shown here is derived from an EMBL/GenBank/DDBJ whole genome shotgun (WGS) entry which is preliminary data.</text>
</comment>
<keyword evidence="2" id="KW-1185">Reference proteome</keyword>
<evidence type="ECO:0000313" key="1">
    <source>
        <dbReference type="EMBL" id="KAI8433596.1"/>
    </source>
</evidence>